<accession>A0ABQ8F3X2</accession>
<evidence type="ECO:0000256" key="1">
    <source>
        <dbReference type="SAM" id="MobiDB-lite"/>
    </source>
</evidence>
<protein>
    <submittedName>
        <fullName evidence="3">Uncharacterized protein</fullName>
    </submittedName>
</protein>
<gene>
    <name evidence="3" type="ORF">BASA50_008514</name>
</gene>
<evidence type="ECO:0000256" key="2">
    <source>
        <dbReference type="SAM" id="SignalP"/>
    </source>
</evidence>
<evidence type="ECO:0000313" key="3">
    <source>
        <dbReference type="EMBL" id="KAH6591766.1"/>
    </source>
</evidence>
<keyword evidence="2" id="KW-0732">Signal</keyword>
<evidence type="ECO:0000313" key="4">
    <source>
        <dbReference type="Proteomes" id="UP001648503"/>
    </source>
</evidence>
<comment type="caution">
    <text evidence="3">The sequence shown here is derived from an EMBL/GenBank/DDBJ whole genome shotgun (WGS) entry which is preliminary data.</text>
</comment>
<organism evidence="3 4">
    <name type="scientific">Batrachochytrium salamandrivorans</name>
    <dbReference type="NCBI Taxonomy" id="1357716"/>
    <lineage>
        <taxon>Eukaryota</taxon>
        <taxon>Fungi</taxon>
        <taxon>Fungi incertae sedis</taxon>
        <taxon>Chytridiomycota</taxon>
        <taxon>Chytridiomycota incertae sedis</taxon>
        <taxon>Chytridiomycetes</taxon>
        <taxon>Rhizophydiales</taxon>
        <taxon>Rhizophydiales incertae sedis</taxon>
        <taxon>Batrachochytrium</taxon>
    </lineage>
</organism>
<name>A0ABQ8F3X2_9FUNG</name>
<feature type="region of interest" description="Disordered" evidence="1">
    <location>
        <begin position="32"/>
        <end position="78"/>
    </location>
</feature>
<feature type="signal peptide" evidence="2">
    <location>
        <begin position="1"/>
        <end position="18"/>
    </location>
</feature>
<proteinExistence type="predicted"/>
<dbReference type="EMBL" id="JAFCIX010000398">
    <property type="protein sequence ID" value="KAH6591766.1"/>
    <property type="molecule type" value="Genomic_DNA"/>
</dbReference>
<sequence length="275" mass="31217">MKFNALVVAAMVITSVNAAGKGGFRGLFKKGGRMTRPGPSYDTFDNEPESVVAQDAAESGEESRFPQVPPNNEPRPDLSQDTLLIDLISEYPQGPLENEPIPGSAQIPQVRESGSVFPQNLMDDDLNASQGLDPANKDQICVDLEDELDIFWGKVAAVDNEFHNQLSYFHKIMVIERTEKNEESKEGKKGDSNHKETQEWGKLYPRTIPKLREIRKKYNGLQDYYDGVWERLGKKNCQVKHLKRFSVEEMIQQGHFFDWQDKDGLDILREQQDSG</sequence>
<keyword evidence="4" id="KW-1185">Reference proteome</keyword>
<dbReference type="Proteomes" id="UP001648503">
    <property type="component" value="Unassembled WGS sequence"/>
</dbReference>
<reference evidence="3 4" key="1">
    <citation type="submission" date="2021-02" db="EMBL/GenBank/DDBJ databases">
        <title>Variation within the Batrachochytrium salamandrivorans European outbreak.</title>
        <authorList>
            <person name="Kelly M."/>
            <person name="Pasmans F."/>
            <person name="Shea T.P."/>
            <person name="Munoz J.F."/>
            <person name="Carranza S."/>
            <person name="Cuomo C.A."/>
            <person name="Martel A."/>
        </authorList>
    </citation>
    <scope>NUCLEOTIDE SEQUENCE [LARGE SCALE GENOMIC DNA]</scope>
    <source>
        <strain evidence="3 4">AMFP18/2</strain>
    </source>
</reference>
<feature type="chain" id="PRO_5046501343" evidence="2">
    <location>
        <begin position="19"/>
        <end position="275"/>
    </location>
</feature>